<dbReference type="GO" id="GO:0045927">
    <property type="term" value="P:positive regulation of growth"/>
    <property type="evidence" value="ECO:0007669"/>
    <property type="project" value="InterPro"/>
</dbReference>
<dbReference type="Proteomes" id="UP000515151">
    <property type="component" value="Chromosome 4"/>
</dbReference>
<gene>
    <name evidence="4" type="primary">LOC116206298</name>
</gene>
<accession>A0A6P8DNU7</accession>
<name>A0A6P8DNU7_PUNGR</name>
<dbReference type="OrthoDB" id="2020544at2759"/>
<keyword evidence="3" id="KW-1185">Reference proteome</keyword>
<dbReference type="GeneID" id="116206298"/>
<dbReference type="InterPro" id="IPR007700">
    <property type="entry name" value="DUF668"/>
</dbReference>
<dbReference type="AlphaFoldDB" id="A0A6P8DNU7"/>
<proteinExistence type="predicted"/>
<evidence type="ECO:0000313" key="4">
    <source>
        <dbReference type="RefSeq" id="XP_031394986.1"/>
    </source>
</evidence>
<feature type="domain" description="DUF3475" evidence="2">
    <location>
        <begin position="135"/>
        <end position="191"/>
    </location>
</feature>
<dbReference type="Pfam" id="PF11961">
    <property type="entry name" value="DUF3475"/>
    <property type="match status" value="1"/>
</dbReference>
<feature type="domain" description="DUF668" evidence="1">
    <location>
        <begin position="358"/>
        <end position="443"/>
    </location>
</feature>
<protein>
    <submittedName>
        <fullName evidence="4">Uncharacterized protein LOC116206298 isoform X1</fullName>
    </submittedName>
</protein>
<dbReference type="PANTHER" id="PTHR31730:SF32">
    <property type="entry name" value="PROTEIN PSK SIMULATOR 1"/>
    <property type="match status" value="1"/>
</dbReference>
<reference evidence="3" key="1">
    <citation type="journal article" date="2020" name="Plant Biotechnol. J.">
        <title>The pomegranate (Punica granatum L.) draft genome dissects genetic divergence between soft- and hard-seeded cultivars.</title>
        <authorList>
            <person name="Luo X."/>
            <person name="Li H."/>
            <person name="Wu Z."/>
            <person name="Yao W."/>
            <person name="Zhao P."/>
            <person name="Cao D."/>
            <person name="Yu H."/>
            <person name="Li K."/>
            <person name="Poudel K."/>
            <person name="Zhao D."/>
            <person name="Zhang F."/>
            <person name="Xia X."/>
            <person name="Chen L."/>
            <person name="Wang Q."/>
            <person name="Jing D."/>
            <person name="Cao S."/>
        </authorList>
    </citation>
    <scope>NUCLEOTIDE SEQUENCE [LARGE SCALE GENOMIC DNA]</scope>
    <source>
        <strain evidence="3">cv. Tunisia</strain>
    </source>
</reference>
<organism evidence="3 4">
    <name type="scientific">Punica granatum</name>
    <name type="common">Pomegranate</name>
    <dbReference type="NCBI Taxonomy" id="22663"/>
    <lineage>
        <taxon>Eukaryota</taxon>
        <taxon>Viridiplantae</taxon>
        <taxon>Streptophyta</taxon>
        <taxon>Embryophyta</taxon>
        <taxon>Tracheophyta</taxon>
        <taxon>Spermatophyta</taxon>
        <taxon>Magnoliopsida</taxon>
        <taxon>eudicotyledons</taxon>
        <taxon>Gunneridae</taxon>
        <taxon>Pentapetalae</taxon>
        <taxon>rosids</taxon>
        <taxon>malvids</taxon>
        <taxon>Myrtales</taxon>
        <taxon>Lythraceae</taxon>
        <taxon>Punica</taxon>
    </lineage>
</organism>
<dbReference type="Pfam" id="PF05003">
    <property type="entry name" value="DUF668"/>
    <property type="match status" value="1"/>
</dbReference>
<evidence type="ECO:0000259" key="2">
    <source>
        <dbReference type="Pfam" id="PF11961"/>
    </source>
</evidence>
<dbReference type="PANTHER" id="PTHR31730">
    <property type="entry name" value="OS01G0873900 PROTEIN"/>
    <property type="match status" value="1"/>
</dbReference>
<dbReference type="InterPro" id="IPR021864">
    <property type="entry name" value="DUF3475"/>
</dbReference>
<dbReference type="InterPro" id="IPR045021">
    <property type="entry name" value="PSI1/2/3"/>
</dbReference>
<dbReference type="RefSeq" id="XP_031394986.1">
    <property type="nucleotide sequence ID" value="XM_031539126.1"/>
</dbReference>
<evidence type="ECO:0000259" key="1">
    <source>
        <dbReference type="Pfam" id="PF05003"/>
    </source>
</evidence>
<reference evidence="4" key="2">
    <citation type="submission" date="2025-08" db="UniProtKB">
        <authorList>
            <consortium name="RefSeq"/>
        </authorList>
    </citation>
    <scope>IDENTIFICATION</scope>
    <source>
        <tissue evidence="4">Leaf</tissue>
    </source>
</reference>
<sequence>MVIRSLTFIPDDPDFLNVRPGSPHPFFSLISSASSSPDVWSNCISGFAAGIASAHRRCRSTPDLQALEPVRAEAGAADEGRAQLLDRTSAGYPTYLAPTQVSEVRSLFGRVGGMAVDLLDAVTLGLTKKGNEMDILAFEVANTIVRGANLMESLSEESIRHLMEVVLPSDGVQCLVSEDMNELLNIAAMDKKWVTRILSDPNLVTFSTARGSVKSRTRDIDSAIDDPGSAYCFLDLFPSTSLLSKQSLLPTFDALRVRKELYYELQVLDRLKQDYIRAVHDFDSSSPNQRGTRDILSILRANLKVQLRRVRSLKKKSLWSRTEEEVVEQLVDLCFYLHSKLHEAFGIVGNSHLTNHRTLGSAGWDLHYANIITQISALVSQPRAVTPNVRDALYQGLPRHVKSALHRDLLKFNVPEELNLSEIIEIMEEKLQWLVPMATKTIKAHHSFGWLVEWANFVTNPTREPEDVIRIETLHHADIEKTDLHILELLSWLHLLVGRSRAQDAGVRSPTQDVVQLSLPRPDSSSEIEKTLGTSGNLKFGNAKTLVIKSHHRHATSSSNSAVTETESTFSRERPLYPNINFNMDWTKVLDVIDGVDTM</sequence>
<evidence type="ECO:0000313" key="3">
    <source>
        <dbReference type="Proteomes" id="UP000515151"/>
    </source>
</evidence>